<reference evidence="6" key="1">
    <citation type="submission" date="2023-01" db="EMBL/GenBank/DDBJ databases">
        <title>Sequencing of the bacterial strains from artisanal fermented milk Matsoni.</title>
        <authorList>
            <person name="Rozman V."/>
            <person name="Accetto T."/>
            <person name="Bogovic Matijasic B."/>
        </authorList>
    </citation>
    <scope>NUCLEOTIDE SEQUENCE</scope>
    <source>
        <strain evidence="6">Lbl333</strain>
    </source>
</reference>
<evidence type="ECO:0000256" key="2">
    <source>
        <dbReference type="SAM" id="MobiDB-lite"/>
    </source>
</evidence>
<comment type="caution">
    <text evidence="6">The sequence shown here is derived from an EMBL/GenBank/DDBJ whole genome shotgun (WGS) entry which is preliminary data.</text>
</comment>
<dbReference type="InterPro" id="IPR050570">
    <property type="entry name" value="Cell_wall_metabolism_enzyme"/>
</dbReference>
<evidence type="ECO:0000313" key="6">
    <source>
        <dbReference type="EMBL" id="MDA3768168.1"/>
    </source>
</evidence>
<evidence type="ECO:0000256" key="1">
    <source>
        <dbReference type="ARBA" id="ARBA00010266"/>
    </source>
</evidence>
<feature type="domain" description="Mannosyl-glycoprotein endo-beta-N-acetylglucosamidase-like" evidence="4">
    <location>
        <begin position="85"/>
        <end position="210"/>
    </location>
</feature>
<feature type="compositionally biased region" description="Basic and acidic residues" evidence="2">
    <location>
        <begin position="306"/>
        <end position="321"/>
    </location>
</feature>
<dbReference type="InterPro" id="IPR016047">
    <property type="entry name" value="M23ase_b-sheet_dom"/>
</dbReference>
<feature type="domain" description="Phage tail lysozyme" evidence="5">
    <location>
        <begin position="548"/>
        <end position="665"/>
    </location>
</feature>
<name>A0AAW5YVS9_9LACO</name>
<dbReference type="Pfam" id="PF01551">
    <property type="entry name" value="Peptidase_M23"/>
    <property type="match status" value="1"/>
</dbReference>
<protein>
    <submittedName>
        <fullName evidence="6">Phage tail tip lysozyme</fullName>
    </submittedName>
</protein>
<evidence type="ECO:0000313" key="7">
    <source>
        <dbReference type="Proteomes" id="UP001210502"/>
    </source>
</evidence>
<organism evidence="6 7">
    <name type="scientific">Lactobacillus delbrueckii</name>
    <dbReference type="NCBI Taxonomy" id="1584"/>
    <lineage>
        <taxon>Bacteria</taxon>
        <taxon>Bacillati</taxon>
        <taxon>Bacillota</taxon>
        <taxon>Bacilli</taxon>
        <taxon>Lactobacillales</taxon>
        <taxon>Lactobacillaceae</taxon>
        <taxon>Lactobacillus</taxon>
    </lineage>
</organism>
<feature type="compositionally biased region" description="Low complexity" evidence="2">
    <location>
        <begin position="280"/>
        <end position="304"/>
    </location>
</feature>
<feature type="region of interest" description="Disordered" evidence="2">
    <location>
        <begin position="265"/>
        <end position="340"/>
    </location>
</feature>
<accession>A0AAW5YVS9</accession>
<dbReference type="InterPro" id="IPR011055">
    <property type="entry name" value="Dup_hybrid_motif"/>
</dbReference>
<dbReference type="Gene3D" id="1.10.530.10">
    <property type="match status" value="2"/>
</dbReference>
<evidence type="ECO:0000259" key="3">
    <source>
        <dbReference type="Pfam" id="PF01551"/>
    </source>
</evidence>
<gene>
    <name evidence="6" type="ORF">PF586_06815</name>
</gene>
<dbReference type="Pfam" id="PF01832">
    <property type="entry name" value="Glucosaminidase"/>
    <property type="match status" value="1"/>
</dbReference>
<dbReference type="InterPro" id="IPR041219">
    <property type="entry name" value="Phage_lysozyme2"/>
</dbReference>
<dbReference type="PANTHER" id="PTHR21666">
    <property type="entry name" value="PEPTIDASE-RELATED"/>
    <property type="match status" value="1"/>
</dbReference>
<evidence type="ECO:0000259" key="4">
    <source>
        <dbReference type="Pfam" id="PF01832"/>
    </source>
</evidence>
<dbReference type="CDD" id="cd12797">
    <property type="entry name" value="M23_peptidase"/>
    <property type="match status" value="1"/>
</dbReference>
<dbReference type="SUPFAM" id="SSF51261">
    <property type="entry name" value="Duplicated hybrid motif"/>
    <property type="match status" value="1"/>
</dbReference>
<comment type="similarity">
    <text evidence="1">Belongs to the glycosyl hydrolase 73 family.</text>
</comment>
<proteinExistence type="inferred from homology"/>
<dbReference type="RefSeq" id="WP_271024672.1">
    <property type="nucleotide sequence ID" value="NZ_JAQIEY010000019.1"/>
</dbReference>
<sequence length="669" mass="72570">MDQSFLQNRMRHFRRKLFLLVGGFLAVFFLVFELISAASSAIVVLTYYNQAKQECSNISSSDDDGDGDVSVGNYDKNIESMAYAVAKAMEKAYGYKAELVFAQLGHETGFGKGYTIGTEDLNLSGIKYQADMSDYARPGQAASDGGVYCEFKSLDAYATVYYKWFLKPDFGKTKPKTVQEWAHLLKVHKYYQVSEENYVSGMNSFIDEYKKYDAAHKNDSKKDSSSSSKEKTSTAKKKKTAAIVHNQKKSLSDLIVDVDKPEEARGMNDLVKKENDKSTSKSSKASSASSSSKTSSKASSSSKTSSKKDNSKSSSPKKGDSTDSSSDESNSERSLGMTEDSCKALGFETKDDESSGEWTYPFKGMTYKSAKAQMDSAQAFGVHAGSGRKNNYHDGVDFGTAQHNGQAIRAIHGGKVVDIGFRGTTQNDIGGYVVTKSSDGWYIVYQEFVFSPSESDVIKVKKGETVEAGETIGVLSSSTANVNHVHIGATKQVWSKAISNSFSSAGGWKDPLELIKKGIASGGSLGSVKLSGSDEAKAKSLAKALQKVDPKATKNGIAAILGNWRVESGFDPKAQNASGASGLGQWLGGRFSNLQAYAKKKGKSWTDAGVQIEFAYKADGTDSAIIKKVLEGKGSVDELTRKFRREWERGGEGSEDERVKKAEAIRKLI</sequence>
<dbReference type="GO" id="GO:0004040">
    <property type="term" value="F:amidase activity"/>
    <property type="evidence" value="ECO:0007669"/>
    <property type="project" value="InterPro"/>
</dbReference>
<evidence type="ECO:0000259" key="5">
    <source>
        <dbReference type="Pfam" id="PF18013"/>
    </source>
</evidence>
<dbReference type="Gene3D" id="2.70.70.10">
    <property type="entry name" value="Glucose Permease (Domain IIA)"/>
    <property type="match status" value="1"/>
</dbReference>
<dbReference type="GO" id="GO:0004222">
    <property type="term" value="F:metalloendopeptidase activity"/>
    <property type="evidence" value="ECO:0007669"/>
    <property type="project" value="TreeGrafter"/>
</dbReference>
<dbReference type="Proteomes" id="UP001210502">
    <property type="component" value="Unassembled WGS sequence"/>
</dbReference>
<feature type="compositionally biased region" description="Basic and acidic residues" evidence="2">
    <location>
        <begin position="216"/>
        <end position="233"/>
    </location>
</feature>
<feature type="region of interest" description="Disordered" evidence="2">
    <location>
        <begin position="216"/>
        <end position="244"/>
    </location>
</feature>
<dbReference type="EMBL" id="JAQIEY010000019">
    <property type="protein sequence ID" value="MDA3768168.1"/>
    <property type="molecule type" value="Genomic_DNA"/>
</dbReference>
<dbReference type="InterPro" id="IPR002901">
    <property type="entry name" value="MGlyc_endo_b_GlcNAc-like_dom"/>
</dbReference>
<dbReference type="Pfam" id="PF18013">
    <property type="entry name" value="Phage_lysozyme2"/>
    <property type="match status" value="1"/>
</dbReference>
<feature type="compositionally biased region" description="Basic and acidic residues" evidence="2">
    <location>
        <begin position="265"/>
        <end position="279"/>
    </location>
</feature>
<dbReference type="PANTHER" id="PTHR21666:SF270">
    <property type="entry name" value="MUREIN HYDROLASE ACTIVATOR ENVC"/>
    <property type="match status" value="1"/>
</dbReference>
<dbReference type="AlphaFoldDB" id="A0AAW5YVS9"/>
<feature type="domain" description="M23ase beta-sheet core" evidence="3">
    <location>
        <begin position="392"/>
        <end position="491"/>
    </location>
</feature>